<evidence type="ECO:0000313" key="1">
    <source>
        <dbReference type="EMBL" id="MBC5783691.1"/>
    </source>
</evidence>
<name>A0A923MRQ3_9BURK</name>
<gene>
    <name evidence="1" type="ORF">H8N03_12105</name>
</gene>
<dbReference type="Proteomes" id="UP000608513">
    <property type="component" value="Unassembled WGS sequence"/>
</dbReference>
<accession>A0A923MRQ3</accession>
<organism evidence="1 2">
    <name type="scientific">Ramlibacter cellulosilyticus</name>
    <dbReference type="NCBI Taxonomy" id="2764187"/>
    <lineage>
        <taxon>Bacteria</taxon>
        <taxon>Pseudomonadati</taxon>
        <taxon>Pseudomonadota</taxon>
        <taxon>Betaproteobacteria</taxon>
        <taxon>Burkholderiales</taxon>
        <taxon>Comamonadaceae</taxon>
        <taxon>Ramlibacter</taxon>
    </lineage>
</organism>
<protein>
    <submittedName>
        <fullName evidence="1">Uncharacterized protein</fullName>
    </submittedName>
</protein>
<dbReference type="EMBL" id="JACORT010000004">
    <property type="protein sequence ID" value="MBC5783691.1"/>
    <property type="molecule type" value="Genomic_DNA"/>
</dbReference>
<keyword evidence="2" id="KW-1185">Reference proteome</keyword>
<dbReference type="RefSeq" id="WP_187076435.1">
    <property type="nucleotide sequence ID" value="NZ_JACORT010000004.1"/>
</dbReference>
<proteinExistence type="predicted"/>
<reference evidence="1" key="1">
    <citation type="submission" date="2020-08" db="EMBL/GenBank/DDBJ databases">
        <title>Ramlibacter sp. USB13 16S ribosomal RNA gene genome sequencing and assembly.</title>
        <authorList>
            <person name="Kang M."/>
        </authorList>
    </citation>
    <scope>NUCLEOTIDE SEQUENCE</scope>
    <source>
        <strain evidence="1">USB13</strain>
    </source>
</reference>
<evidence type="ECO:0000313" key="2">
    <source>
        <dbReference type="Proteomes" id="UP000608513"/>
    </source>
</evidence>
<comment type="caution">
    <text evidence="1">The sequence shown here is derived from an EMBL/GenBank/DDBJ whole genome shotgun (WGS) entry which is preliminary data.</text>
</comment>
<sequence length="143" mass="15101">MIPVKTALGQQVLKDRSVELTLRQRAALIVIDGKRSIADVLQQAGVQPEDVSRLLELQLIEGMPAPGSVPQVPGPAVTPQQRYAAAYPIAARLTAGLGLRGARLNIAVEGATCYDELVAIAGKIREAVGTEKFAPLAAALQLR</sequence>
<dbReference type="AlphaFoldDB" id="A0A923MRQ3"/>